<keyword evidence="10 13" id="KW-0503">Monooxygenase</keyword>
<feature type="binding site" description="axial binding residue" evidence="12">
    <location>
        <position position="464"/>
    </location>
    <ligand>
        <name>heme</name>
        <dbReference type="ChEBI" id="CHEBI:30413"/>
    </ligand>
    <ligandPart>
        <name>Fe</name>
        <dbReference type="ChEBI" id="CHEBI:18248"/>
    </ligandPart>
</feature>
<keyword evidence="15" id="KW-1185">Reference proteome</keyword>
<dbReference type="GO" id="GO:0016020">
    <property type="term" value="C:membrane"/>
    <property type="evidence" value="ECO:0007669"/>
    <property type="project" value="UniProtKB-SubCell"/>
</dbReference>
<gene>
    <name evidence="14" type="ORF">F0562_017164</name>
</gene>
<dbReference type="InterPro" id="IPR001128">
    <property type="entry name" value="Cyt_P450"/>
</dbReference>
<keyword evidence="7" id="KW-1133">Transmembrane helix</keyword>
<evidence type="ECO:0000256" key="8">
    <source>
        <dbReference type="ARBA" id="ARBA00023002"/>
    </source>
</evidence>
<evidence type="ECO:0000256" key="4">
    <source>
        <dbReference type="ARBA" id="ARBA00022617"/>
    </source>
</evidence>
<dbReference type="InterPro" id="IPR036396">
    <property type="entry name" value="Cyt_P450_sf"/>
</dbReference>
<evidence type="ECO:0000256" key="2">
    <source>
        <dbReference type="ARBA" id="ARBA00004167"/>
    </source>
</evidence>
<evidence type="ECO:0000256" key="1">
    <source>
        <dbReference type="ARBA" id="ARBA00001971"/>
    </source>
</evidence>
<evidence type="ECO:0000256" key="12">
    <source>
        <dbReference type="PIRSR" id="PIRSR602401-1"/>
    </source>
</evidence>
<dbReference type="Gene3D" id="1.10.630.10">
    <property type="entry name" value="Cytochrome P450"/>
    <property type="match status" value="1"/>
</dbReference>
<keyword evidence="8 13" id="KW-0560">Oxidoreductase</keyword>
<comment type="similarity">
    <text evidence="3 13">Belongs to the cytochrome P450 family.</text>
</comment>
<dbReference type="PANTHER" id="PTHR24298:SF204">
    <property type="entry name" value="CYTOCHROME P450, FAMILY 712, SUBFAMILY A, POLYPEPTIDE 1"/>
    <property type="match status" value="1"/>
</dbReference>
<evidence type="ECO:0000256" key="13">
    <source>
        <dbReference type="RuleBase" id="RU000461"/>
    </source>
</evidence>
<evidence type="ECO:0000256" key="11">
    <source>
        <dbReference type="ARBA" id="ARBA00023136"/>
    </source>
</evidence>
<evidence type="ECO:0000313" key="14">
    <source>
        <dbReference type="EMBL" id="KAA8517018.1"/>
    </source>
</evidence>
<comment type="cofactor">
    <cofactor evidence="1 12">
        <name>heme</name>
        <dbReference type="ChEBI" id="CHEBI:30413"/>
    </cofactor>
</comment>
<dbReference type="GO" id="GO:0005506">
    <property type="term" value="F:iron ion binding"/>
    <property type="evidence" value="ECO:0007669"/>
    <property type="project" value="InterPro"/>
</dbReference>
<keyword evidence="5" id="KW-0812">Transmembrane</keyword>
<dbReference type="PRINTS" id="PR00463">
    <property type="entry name" value="EP450I"/>
</dbReference>
<protein>
    <submittedName>
        <fullName evidence="14">Uncharacterized protein</fullName>
    </submittedName>
</protein>
<evidence type="ECO:0000256" key="10">
    <source>
        <dbReference type="ARBA" id="ARBA00023033"/>
    </source>
</evidence>
<evidence type="ECO:0000256" key="7">
    <source>
        <dbReference type="ARBA" id="ARBA00022989"/>
    </source>
</evidence>
<dbReference type="InterPro" id="IPR051103">
    <property type="entry name" value="Plant_metabolite_P450s"/>
</dbReference>
<evidence type="ECO:0000256" key="3">
    <source>
        <dbReference type="ARBA" id="ARBA00010617"/>
    </source>
</evidence>
<dbReference type="SUPFAM" id="SSF48264">
    <property type="entry name" value="Cytochrome P450"/>
    <property type="match status" value="1"/>
</dbReference>
<dbReference type="InterPro" id="IPR017972">
    <property type="entry name" value="Cyt_P450_CS"/>
</dbReference>
<dbReference type="PANTHER" id="PTHR24298">
    <property type="entry name" value="FLAVONOID 3'-MONOOXYGENASE-RELATED"/>
    <property type="match status" value="1"/>
</dbReference>
<proteinExistence type="inferred from homology"/>
<dbReference type="EMBL" id="CM018051">
    <property type="protein sequence ID" value="KAA8517018.1"/>
    <property type="molecule type" value="Genomic_DNA"/>
</dbReference>
<dbReference type="PRINTS" id="PR00385">
    <property type="entry name" value="P450"/>
</dbReference>
<evidence type="ECO:0000256" key="6">
    <source>
        <dbReference type="ARBA" id="ARBA00022723"/>
    </source>
</evidence>
<dbReference type="CDD" id="cd20655">
    <property type="entry name" value="CYP93"/>
    <property type="match status" value="1"/>
</dbReference>
<reference evidence="14 15" key="1">
    <citation type="submission" date="2019-09" db="EMBL/GenBank/DDBJ databases">
        <title>A chromosome-level genome assembly of the Chinese tupelo Nyssa sinensis.</title>
        <authorList>
            <person name="Yang X."/>
            <person name="Kang M."/>
            <person name="Yang Y."/>
            <person name="Xiong H."/>
            <person name="Wang M."/>
            <person name="Zhang Z."/>
            <person name="Wang Z."/>
            <person name="Wu H."/>
            <person name="Ma T."/>
            <person name="Liu J."/>
            <person name="Xi Z."/>
        </authorList>
    </citation>
    <scope>NUCLEOTIDE SEQUENCE [LARGE SCALE GENOMIC DNA]</scope>
    <source>
        <strain evidence="14">J267</strain>
        <tissue evidence="14">Leaf</tissue>
    </source>
</reference>
<dbReference type="FunFam" id="1.10.630.10:FF:000019">
    <property type="entry name" value="Cytochrome P450 family protein"/>
    <property type="match status" value="1"/>
</dbReference>
<dbReference type="AlphaFoldDB" id="A0A5J4ZHK0"/>
<dbReference type="PROSITE" id="PS00086">
    <property type="entry name" value="CYTOCHROME_P450"/>
    <property type="match status" value="1"/>
</dbReference>
<evidence type="ECO:0000313" key="15">
    <source>
        <dbReference type="Proteomes" id="UP000325577"/>
    </source>
</evidence>
<organism evidence="14 15">
    <name type="scientific">Nyssa sinensis</name>
    <dbReference type="NCBI Taxonomy" id="561372"/>
    <lineage>
        <taxon>Eukaryota</taxon>
        <taxon>Viridiplantae</taxon>
        <taxon>Streptophyta</taxon>
        <taxon>Embryophyta</taxon>
        <taxon>Tracheophyta</taxon>
        <taxon>Spermatophyta</taxon>
        <taxon>Magnoliopsida</taxon>
        <taxon>eudicotyledons</taxon>
        <taxon>Gunneridae</taxon>
        <taxon>Pentapetalae</taxon>
        <taxon>asterids</taxon>
        <taxon>Cornales</taxon>
        <taxon>Nyssaceae</taxon>
        <taxon>Nyssa</taxon>
    </lineage>
</organism>
<accession>A0A5J4ZHK0</accession>
<sequence length="529" mass="60143">MLAMVATTIDFKFGCVLFLIWFLSTLLVRSLIKKHEKSKEIVQHPPSPPALPIIGHLHLLGSGLPKSFQTLASRFGPLMRIQIGASTSFVVSNATVAKEVFKTHDLSFACRPEFGSSEYSIYKASSSFFNAEYGTYWRFMKKICMTKLLSAPQLNRFADIRKQEMTKFLETLVKCSKDAEACNLGAEIMTMTNNTICRMAMSTRCSGNDNQSKMIWEFVQGLQQLVPKIIVGEMLGPLKRFDLLGSGRRLRALLMQYDTLIEEIIMEHEKERKVIGGERRKKDMMDIILEISEDESAEIKITRNDIKAFFLDIFLGGTETTSTVMQWALAELINHPEVFKKLREEINTVVGSTRLVQELDVPNLPYLQAVVKESLRLHPTVPLIPRKCRKDCKINDYDILANSRLIINVYAIMRDPNLWEDPLEFVPERFLVSSIEKHGDHENQERMKDQNFKYLPFGGGRRGCPGATLAYTILHVMIAMLVQCFDWKFRSGEKVDMEEGSGFSCGMAHPLVCCPITRVNPLEVAVFTN</sequence>
<keyword evidence="11" id="KW-0472">Membrane</keyword>
<keyword evidence="4 12" id="KW-0349">Heme</keyword>
<evidence type="ECO:0000256" key="5">
    <source>
        <dbReference type="ARBA" id="ARBA00022692"/>
    </source>
</evidence>
<dbReference type="InterPro" id="IPR002401">
    <property type="entry name" value="Cyt_P450_E_grp-I"/>
</dbReference>
<evidence type="ECO:0000256" key="9">
    <source>
        <dbReference type="ARBA" id="ARBA00023004"/>
    </source>
</evidence>
<dbReference type="Proteomes" id="UP000325577">
    <property type="component" value="Linkage Group LG8"/>
</dbReference>
<keyword evidence="9 12" id="KW-0408">Iron</keyword>
<name>A0A5J4ZHK0_9ASTE</name>
<comment type="subcellular location">
    <subcellularLocation>
        <location evidence="2">Membrane</location>
        <topology evidence="2">Single-pass membrane protein</topology>
    </subcellularLocation>
</comment>
<dbReference type="OrthoDB" id="1470350at2759"/>
<keyword evidence="6 12" id="KW-0479">Metal-binding</keyword>
<dbReference type="Pfam" id="PF00067">
    <property type="entry name" value="p450"/>
    <property type="match status" value="1"/>
</dbReference>
<dbReference type="GO" id="GO:0016709">
    <property type="term" value="F:oxidoreductase activity, acting on paired donors, with incorporation or reduction of molecular oxygen, NAD(P)H as one donor, and incorporation of one atom of oxygen"/>
    <property type="evidence" value="ECO:0007669"/>
    <property type="project" value="TreeGrafter"/>
</dbReference>
<dbReference type="GO" id="GO:0020037">
    <property type="term" value="F:heme binding"/>
    <property type="evidence" value="ECO:0007669"/>
    <property type="project" value="InterPro"/>
</dbReference>